<dbReference type="Gene3D" id="1.10.150.240">
    <property type="entry name" value="Putative phosphatase, domain 2"/>
    <property type="match status" value="1"/>
</dbReference>
<dbReference type="InterPro" id="IPR023214">
    <property type="entry name" value="HAD_sf"/>
</dbReference>
<dbReference type="RefSeq" id="WP_110461705.1">
    <property type="nucleotide sequence ID" value="NZ_QKMR01000008.1"/>
</dbReference>
<accession>A0A318XMV6</accession>
<dbReference type="InterPro" id="IPR023198">
    <property type="entry name" value="PGP-like_dom2"/>
</dbReference>
<evidence type="ECO:0000256" key="5">
    <source>
        <dbReference type="ARBA" id="ARBA00023277"/>
    </source>
</evidence>
<evidence type="ECO:0000256" key="4">
    <source>
        <dbReference type="ARBA" id="ARBA00022842"/>
    </source>
</evidence>
<dbReference type="SUPFAM" id="SSF56784">
    <property type="entry name" value="HAD-like"/>
    <property type="match status" value="1"/>
</dbReference>
<dbReference type="InterPro" id="IPR006439">
    <property type="entry name" value="HAD-SF_hydro_IA"/>
</dbReference>
<dbReference type="CDD" id="cd07505">
    <property type="entry name" value="HAD_BPGM-like"/>
    <property type="match status" value="1"/>
</dbReference>
<comment type="similarity">
    <text evidence="2">Belongs to the HAD-like hydrolase superfamily. CbbY/CbbZ/Gph/YieH family.</text>
</comment>
<dbReference type="Gene3D" id="3.40.50.1000">
    <property type="entry name" value="HAD superfamily/HAD-like"/>
    <property type="match status" value="1"/>
</dbReference>
<keyword evidence="5" id="KW-0119">Carbohydrate metabolism</keyword>
<comment type="cofactor">
    <cofactor evidence="1">
        <name>Mg(2+)</name>
        <dbReference type="ChEBI" id="CHEBI:18420"/>
    </cofactor>
</comment>
<evidence type="ECO:0000313" key="7">
    <source>
        <dbReference type="Proteomes" id="UP000248132"/>
    </source>
</evidence>
<keyword evidence="3" id="KW-0479">Metal-binding</keyword>
<evidence type="ECO:0000256" key="2">
    <source>
        <dbReference type="ARBA" id="ARBA00006171"/>
    </source>
</evidence>
<dbReference type="Proteomes" id="UP000248132">
    <property type="component" value="Unassembled WGS sequence"/>
</dbReference>
<organism evidence="6 7">
    <name type="scientific">Ruminiclostridium sufflavum DSM 19573</name>
    <dbReference type="NCBI Taxonomy" id="1121337"/>
    <lineage>
        <taxon>Bacteria</taxon>
        <taxon>Bacillati</taxon>
        <taxon>Bacillota</taxon>
        <taxon>Clostridia</taxon>
        <taxon>Eubacteriales</taxon>
        <taxon>Oscillospiraceae</taxon>
        <taxon>Ruminiclostridium</taxon>
    </lineage>
</organism>
<dbReference type="PANTHER" id="PTHR46193">
    <property type="entry name" value="6-PHOSPHOGLUCONATE PHOSPHATASE"/>
    <property type="match status" value="1"/>
</dbReference>
<evidence type="ECO:0000256" key="1">
    <source>
        <dbReference type="ARBA" id="ARBA00001946"/>
    </source>
</evidence>
<dbReference type="InterPro" id="IPR051600">
    <property type="entry name" value="Beta-PGM-like"/>
</dbReference>
<keyword evidence="6" id="KW-0378">Hydrolase</keyword>
<gene>
    <name evidence="6" type="ORF">LY28_01663</name>
</gene>
<dbReference type="SFLD" id="SFLDS00003">
    <property type="entry name" value="Haloacid_Dehalogenase"/>
    <property type="match status" value="1"/>
</dbReference>
<dbReference type="PANTHER" id="PTHR46193:SF18">
    <property type="entry name" value="HEXITOL PHOSPHATASE B"/>
    <property type="match status" value="1"/>
</dbReference>
<evidence type="ECO:0000256" key="3">
    <source>
        <dbReference type="ARBA" id="ARBA00022723"/>
    </source>
</evidence>
<evidence type="ECO:0000313" key="6">
    <source>
        <dbReference type="EMBL" id="PYG87953.1"/>
    </source>
</evidence>
<dbReference type="InterPro" id="IPR036412">
    <property type="entry name" value="HAD-like_sf"/>
</dbReference>
<reference evidence="6 7" key="1">
    <citation type="submission" date="2018-06" db="EMBL/GenBank/DDBJ databases">
        <title>Genomic Encyclopedia of Type Strains, Phase I: the one thousand microbial genomes (KMG-I) project.</title>
        <authorList>
            <person name="Kyrpides N."/>
        </authorList>
    </citation>
    <scope>NUCLEOTIDE SEQUENCE [LARGE SCALE GENOMIC DNA]</scope>
    <source>
        <strain evidence="6 7">DSM 19573</strain>
    </source>
</reference>
<dbReference type="EMBL" id="QKMR01000008">
    <property type="protein sequence ID" value="PYG87953.1"/>
    <property type="molecule type" value="Genomic_DNA"/>
</dbReference>
<dbReference type="AlphaFoldDB" id="A0A318XMV6"/>
<sequence length="219" mass="24355">MIKGIIFDIDGILVDSEPLHAASIVEAMRIVSGKPIEFQPQKLIGLSLAETLDRVGIPKDCICELKKTMMYYYLEHLNKTMIRCGIQKLWQKLVRQDIPFGCVSSSEMKICKANIDLIELPSVKEIQIISCECLPQTKPHPLPYITMLERLGLSADEAVVLEDSDVGITSAKGAGIENIYAWPHGLSKDQSYKDAGKVIQDITEVPFIREVLLGDGKVK</sequence>
<keyword evidence="7" id="KW-1185">Reference proteome</keyword>
<dbReference type="GO" id="GO:0016787">
    <property type="term" value="F:hydrolase activity"/>
    <property type="evidence" value="ECO:0007669"/>
    <property type="project" value="UniProtKB-KW"/>
</dbReference>
<dbReference type="InterPro" id="IPR041492">
    <property type="entry name" value="HAD_2"/>
</dbReference>
<comment type="caution">
    <text evidence="6">The sequence shown here is derived from an EMBL/GenBank/DDBJ whole genome shotgun (WGS) entry which is preliminary data.</text>
</comment>
<dbReference type="SFLD" id="SFLDG01129">
    <property type="entry name" value="C1.5:_HAD__Beta-PGM__Phosphata"/>
    <property type="match status" value="1"/>
</dbReference>
<keyword evidence="4" id="KW-0460">Magnesium</keyword>
<dbReference type="NCBIfam" id="TIGR01509">
    <property type="entry name" value="HAD-SF-IA-v3"/>
    <property type="match status" value="1"/>
</dbReference>
<proteinExistence type="inferred from homology"/>
<name>A0A318XMV6_9FIRM</name>
<dbReference type="Pfam" id="PF13419">
    <property type="entry name" value="HAD_2"/>
    <property type="match status" value="1"/>
</dbReference>
<protein>
    <submittedName>
        <fullName evidence="6">HAD superfamily hydrolase (TIGR01509 family)</fullName>
    </submittedName>
</protein>
<dbReference type="GO" id="GO:0046872">
    <property type="term" value="F:metal ion binding"/>
    <property type="evidence" value="ECO:0007669"/>
    <property type="project" value="UniProtKB-KW"/>
</dbReference>
<dbReference type="OrthoDB" id="9797743at2"/>